<feature type="domain" description="Di19 C-terminal" evidence="4">
    <location>
        <begin position="90"/>
        <end position="199"/>
    </location>
</feature>
<dbReference type="Proteomes" id="UP000436088">
    <property type="component" value="Unassembled WGS sequence"/>
</dbReference>
<dbReference type="PANTHER" id="PTHR47926">
    <property type="entry name" value="PENTATRICOPEPTIDE REPEAT-CONTAINING PROTEIN"/>
    <property type="match status" value="1"/>
</dbReference>
<name>A0A6A3BDB0_HIBSY</name>
<feature type="repeat" description="PPR" evidence="2">
    <location>
        <begin position="399"/>
        <end position="433"/>
    </location>
</feature>
<evidence type="ECO:0000259" key="3">
    <source>
        <dbReference type="Pfam" id="PF05605"/>
    </source>
</evidence>
<dbReference type="AlphaFoldDB" id="A0A6A3BDB0"/>
<proteinExistence type="predicted"/>
<dbReference type="InterPro" id="IPR027935">
    <property type="entry name" value="Di19_C"/>
</dbReference>
<dbReference type="FunFam" id="1.25.40.10:FF:000031">
    <property type="entry name" value="Pentatricopeptide repeat-containing protein mitochondrial"/>
    <property type="match status" value="1"/>
</dbReference>
<feature type="repeat" description="PPR" evidence="2">
    <location>
        <begin position="223"/>
        <end position="257"/>
    </location>
</feature>
<dbReference type="InterPro" id="IPR011990">
    <property type="entry name" value="TPR-like_helical_dom_sf"/>
</dbReference>
<dbReference type="GO" id="GO:0009451">
    <property type="term" value="P:RNA modification"/>
    <property type="evidence" value="ECO:0007669"/>
    <property type="project" value="InterPro"/>
</dbReference>
<dbReference type="EMBL" id="VEPZ02000867">
    <property type="protein sequence ID" value="KAE8714976.1"/>
    <property type="molecule type" value="Genomic_DNA"/>
</dbReference>
<evidence type="ECO:0000313" key="6">
    <source>
        <dbReference type="Proteomes" id="UP000436088"/>
    </source>
</evidence>
<dbReference type="PROSITE" id="PS51375">
    <property type="entry name" value="PPR"/>
    <property type="match status" value="3"/>
</dbReference>
<dbReference type="Pfam" id="PF20431">
    <property type="entry name" value="E_motif"/>
    <property type="match status" value="1"/>
</dbReference>
<dbReference type="InterPro" id="IPR002885">
    <property type="entry name" value="PPR_rpt"/>
</dbReference>
<evidence type="ECO:0000256" key="2">
    <source>
        <dbReference type="PROSITE-ProRule" id="PRU00708"/>
    </source>
</evidence>
<dbReference type="SUPFAM" id="SSF48452">
    <property type="entry name" value="TPR-like"/>
    <property type="match status" value="1"/>
</dbReference>
<keyword evidence="1" id="KW-0677">Repeat</keyword>
<dbReference type="GO" id="GO:0003723">
    <property type="term" value="F:RNA binding"/>
    <property type="evidence" value="ECO:0007669"/>
    <property type="project" value="InterPro"/>
</dbReference>
<dbReference type="PANTHER" id="PTHR47926:SF530">
    <property type="entry name" value="DYW DOMAIN-CONTAINING PROTEIN"/>
    <property type="match status" value="1"/>
</dbReference>
<reference evidence="5" key="1">
    <citation type="submission" date="2019-09" db="EMBL/GenBank/DDBJ databases">
        <title>Draft genome information of white flower Hibiscus syriacus.</title>
        <authorList>
            <person name="Kim Y.-M."/>
        </authorList>
    </citation>
    <scope>NUCLEOTIDE SEQUENCE [LARGE SCALE GENOMIC DNA]</scope>
    <source>
        <strain evidence="5">YM2019G1</strain>
    </source>
</reference>
<feature type="repeat" description="PPR" evidence="2">
    <location>
        <begin position="368"/>
        <end position="398"/>
    </location>
</feature>
<dbReference type="Pfam" id="PF13041">
    <property type="entry name" value="PPR_2"/>
    <property type="match status" value="1"/>
</dbReference>
<dbReference type="Gene3D" id="1.25.40.10">
    <property type="entry name" value="Tetratricopeptide repeat domain"/>
    <property type="match status" value="4"/>
</dbReference>
<dbReference type="Pfam" id="PF01535">
    <property type="entry name" value="PPR"/>
    <property type="match status" value="5"/>
</dbReference>
<evidence type="ECO:0000259" key="4">
    <source>
        <dbReference type="Pfam" id="PF14571"/>
    </source>
</evidence>
<keyword evidence="6" id="KW-1185">Reference proteome</keyword>
<dbReference type="InterPro" id="IPR046960">
    <property type="entry name" value="PPR_At4g14850-like_plant"/>
</dbReference>
<organism evidence="5 6">
    <name type="scientific">Hibiscus syriacus</name>
    <name type="common">Rose of Sharon</name>
    <dbReference type="NCBI Taxonomy" id="106335"/>
    <lineage>
        <taxon>Eukaryota</taxon>
        <taxon>Viridiplantae</taxon>
        <taxon>Streptophyta</taxon>
        <taxon>Embryophyta</taxon>
        <taxon>Tracheophyta</taxon>
        <taxon>Spermatophyta</taxon>
        <taxon>Magnoliopsida</taxon>
        <taxon>eudicotyledons</taxon>
        <taxon>Gunneridae</taxon>
        <taxon>Pentapetalae</taxon>
        <taxon>rosids</taxon>
        <taxon>malvids</taxon>
        <taxon>Malvales</taxon>
        <taxon>Malvaceae</taxon>
        <taxon>Malvoideae</taxon>
        <taxon>Hibiscus</taxon>
    </lineage>
</organism>
<dbReference type="Pfam" id="PF14571">
    <property type="entry name" value="Di19_C"/>
    <property type="match status" value="1"/>
</dbReference>
<accession>A0A6A3BDB0</accession>
<dbReference type="FunFam" id="1.25.40.10:FF:000366">
    <property type="entry name" value="Pentatricopeptide (PPR) repeat-containing protein"/>
    <property type="match status" value="1"/>
</dbReference>
<evidence type="ECO:0000256" key="1">
    <source>
        <dbReference type="ARBA" id="ARBA00022737"/>
    </source>
</evidence>
<sequence length="603" mass="67241">MNKDRLNIDDFEVENEVRPDFPCPYCYEDFDIVSLCSHLEDEHPCESKVAVENVMIWNKHLVYAIGNAGGLYGISFPRLRRVAIPNSQALSLLGRDLREAHLQVLLGGSAYRSSSTNVSNTANDSLLSLLILNFPASEAEELTKCFVNSAEDIAAKNVTPTHMWKSSFDPSLSNEEREKRIRQARGRAGFIQDLVLSTLVNEEQNHDLMNDARMVFNLMPDKDLIAWNAVISALSQNGEDMEAVSLFPSMHKEGVGFNQTTLSTALKSIDSLQSILIDAYGKCTLLEDATRMFRECLIVDLVGFTSMTTAYSQSGQGEEALNLYLLDRGIEPDPYVCSSHLNACANLSAYEQGKQVHVHVLKHGFTHDIFSGNSLVNMYAKCGSIDDAERVFSKIPERRIVSWSAMLGGLAQHGHGKKAQRVFNQMLKYGVSPNQITLVSVLCACNHAGLLTEAQKYFRSMKELFGFEPMQEHYACMIDILGRAGRLDEAMELVNTMPFQADGSVWGALLGAARFHKNVELGQRAAEMLSNLEPEKSSTHVLLANIYASVGMWYNVSKMRRLVKNCNMKKEPGISWIEVKDKIHTFIAGDRSHVQSEELYVGS</sequence>
<evidence type="ECO:0000313" key="5">
    <source>
        <dbReference type="EMBL" id="KAE8714976.1"/>
    </source>
</evidence>
<dbReference type="Pfam" id="PF05605">
    <property type="entry name" value="zf-Di19"/>
    <property type="match status" value="1"/>
</dbReference>
<comment type="caution">
    <text evidence="5">The sequence shown here is derived from an EMBL/GenBank/DDBJ whole genome shotgun (WGS) entry which is preliminary data.</text>
</comment>
<dbReference type="InterPro" id="IPR046848">
    <property type="entry name" value="E_motif"/>
</dbReference>
<protein>
    <submittedName>
        <fullName evidence="5">Integrator complex subunit 9-like</fullName>
    </submittedName>
</protein>
<dbReference type="InterPro" id="IPR008598">
    <property type="entry name" value="Di19_Zn-bd"/>
</dbReference>
<feature type="domain" description="Di19 zinc-binding" evidence="3">
    <location>
        <begin position="20"/>
        <end position="51"/>
    </location>
</feature>
<dbReference type="NCBIfam" id="TIGR00756">
    <property type="entry name" value="PPR"/>
    <property type="match status" value="4"/>
</dbReference>
<gene>
    <name evidence="5" type="ORF">F3Y22_tig00110187pilonHSYRG00354</name>
</gene>